<keyword evidence="5 10" id="KW-0689">Ribosomal protein</keyword>
<dbReference type="GO" id="GO:0003735">
    <property type="term" value="F:structural constituent of ribosome"/>
    <property type="evidence" value="ECO:0007669"/>
    <property type="project" value="InterPro"/>
</dbReference>
<dbReference type="NCBIfam" id="TIGR03953">
    <property type="entry name" value="rplD_bact"/>
    <property type="match status" value="1"/>
</dbReference>
<evidence type="ECO:0000256" key="6">
    <source>
        <dbReference type="ARBA" id="ARBA00023274"/>
    </source>
</evidence>
<geneLocation type="plastid" evidence="10"/>
<evidence type="ECO:0000256" key="1">
    <source>
        <dbReference type="ARBA" id="ARBA00004083"/>
    </source>
</evidence>
<evidence type="ECO:0000256" key="7">
    <source>
        <dbReference type="ARBA" id="ARBA00035208"/>
    </source>
</evidence>
<evidence type="ECO:0000256" key="8">
    <source>
        <dbReference type="ARBA" id="ARBA00035387"/>
    </source>
</evidence>
<dbReference type="AlphaFoldDB" id="A0A4D6WXC5"/>
<reference evidence="10" key="2">
    <citation type="submission" date="2019-04" db="EMBL/GenBank/DDBJ databases">
        <authorList>
            <person name="Pasella M."/>
        </authorList>
    </citation>
    <scope>NUCLEOTIDE SEQUENCE</scope>
    <source>
        <strain evidence="10">PD2949_7</strain>
    </source>
</reference>
<accession>A0A4D6WXC5</accession>
<keyword evidence="10" id="KW-0934">Plastid</keyword>
<dbReference type="InterPro" id="IPR013005">
    <property type="entry name" value="Ribosomal_uL4-like"/>
</dbReference>
<keyword evidence="3" id="KW-0699">rRNA-binding</keyword>
<dbReference type="HAMAP" id="MF_01328_B">
    <property type="entry name" value="Ribosomal_uL4_B"/>
    <property type="match status" value="1"/>
</dbReference>
<evidence type="ECO:0000256" key="9">
    <source>
        <dbReference type="SAM" id="MobiDB-lite"/>
    </source>
</evidence>
<dbReference type="EMBL" id="MK814733">
    <property type="protein sequence ID" value="QCI08414.1"/>
    <property type="molecule type" value="Genomic_DNA"/>
</dbReference>
<comment type="function">
    <text evidence="1">Probably binds the 23S rRNA.</text>
</comment>
<evidence type="ECO:0000256" key="3">
    <source>
        <dbReference type="ARBA" id="ARBA00022730"/>
    </source>
</evidence>
<evidence type="ECO:0000256" key="4">
    <source>
        <dbReference type="ARBA" id="ARBA00022884"/>
    </source>
</evidence>
<dbReference type="InterPro" id="IPR002136">
    <property type="entry name" value="Ribosomal_uL4"/>
</dbReference>
<dbReference type="Gene3D" id="3.40.1370.10">
    <property type="match status" value="1"/>
</dbReference>
<feature type="region of interest" description="Disordered" evidence="9">
    <location>
        <begin position="42"/>
        <end position="73"/>
    </location>
</feature>
<dbReference type="GO" id="GO:1990904">
    <property type="term" value="C:ribonucleoprotein complex"/>
    <property type="evidence" value="ECO:0007669"/>
    <property type="project" value="UniProtKB-KW"/>
</dbReference>
<dbReference type="PANTHER" id="PTHR10746">
    <property type="entry name" value="50S RIBOSOMAL PROTEIN L4"/>
    <property type="match status" value="1"/>
</dbReference>
<keyword evidence="4" id="KW-0694">RNA-binding</keyword>
<organism evidence="10">
    <name type="scientific">Ptilothamnion sphaericum</name>
    <dbReference type="NCBI Taxonomy" id="1498216"/>
    <lineage>
        <taxon>Eukaryota</taxon>
        <taxon>Rhodophyta</taxon>
        <taxon>Florideophyceae</taxon>
        <taxon>Rhodymeniophycidae</taxon>
        <taxon>Ceramiales</taxon>
        <taxon>Wrangeliaceae</taxon>
        <taxon>Ptilothamnion</taxon>
    </lineage>
</organism>
<sequence>MIKDNKQLSEEITFKINDNYKKNIYLIHRVLRWQLYQHRQGNANTKTRDEIRGGGKKPWKQKGTGRARAGSSRSPIWRGGGVTFGPRSKTYISKINKKEKKLAIQNIIYNKFANTFTINNEFENLERPNTKQIIKHLNNLNISIDNKKNKILFIVEKKYTNLYLSLRNIPNIEIIQANQLNILALLKADILIITFNGLKIIKQYIQ</sequence>
<dbReference type="GO" id="GO:0005840">
    <property type="term" value="C:ribosome"/>
    <property type="evidence" value="ECO:0007669"/>
    <property type="project" value="UniProtKB-KW"/>
</dbReference>
<dbReference type="GO" id="GO:0006412">
    <property type="term" value="P:translation"/>
    <property type="evidence" value="ECO:0007669"/>
    <property type="project" value="InterPro"/>
</dbReference>
<evidence type="ECO:0000313" key="10">
    <source>
        <dbReference type="EMBL" id="QCI08414.1"/>
    </source>
</evidence>
<dbReference type="GO" id="GO:0019843">
    <property type="term" value="F:rRNA binding"/>
    <property type="evidence" value="ECO:0007669"/>
    <property type="project" value="UniProtKB-KW"/>
</dbReference>
<dbReference type="SUPFAM" id="SSF52166">
    <property type="entry name" value="Ribosomal protein L4"/>
    <property type="match status" value="1"/>
</dbReference>
<comment type="similarity">
    <text evidence="2">Belongs to the universal ribosomal protein uL4 family.</text>
</comment>
<evidence type="ECO:0000256" key="5">
    <source>
        <dbReference type="ARBA" id="ARBA00022980"/>
    </source>
</evidence>
<reference evidence="10" key="1">
    <citation type="journal article" date="2019" name="Mol. Phylogenet. Evol.">
        <title>Morphological evolution and classification of the red algal order Ceramiales inferred using plastid phylogenomics.</title>
        <authorList>
            <person name="Diaz-Tapia P."/>
            <person name="Pasella M.M."/>
            <person name="Verbruggen H."/>
            <person name="Maggs C.A."/>
        </authorList>
    </citation>
    <scope>NUCLEOTIDE SEQUENCE</scope>
    <source>
        <strain evidence="10">PD2949_7</strain>
    </source>
</reference>
<dbReference type="Pfam" id="PF00573">
    <property type="entry name" value="Ribosomal_L4"/>
    <property type="match status" value="1"/>
</dbReference>
<proteinExistence type="inferred from homology"/>
<feature type="compositionally biased region" description="Basic residues" evidence="9">
    <location>
        <begin position="54"/>
        <end position="65"/>
    </location>
</feature>
<gene>
    <name evidence="10" type="primary">rpl4</name>
</gene>
<name>A0A4D6WXC5_9FLOR</name>
<protein>
    <recommendedName>
        <fullName evidence="7">Large ribosomal subunit protein uL4c</fullName>
    </recommendedName>
    <alternativeName>
        <fullName evidence="8">50S ribosomal protein L4, chloroplastic</fullName>
    </alternativeName>
</protein>
<dbReference type="InterPro" id="IPR023574">
    <property type="entry name" value="Ribosomal_uL4_dom_sf"/>
</dbReference>
<keyword evidence="6" id="KW-0687">Ribonucleoprotein</keyword>
<evidence type="ECO:0000256" key="2">
    <source>
        <dbReference type="ARBA" id="ARBA00010528"/>
    </source>
</evidence>
<dbReference type="PANTHER" id="PTHR10746:SF17">
    <property type="entry name" value="LARGE RIBOSOMAL SUBUNIT PROTEIN UL4C"/>
    <property type="match status" value="1"/>
</dbReference>